<dbReference type="EMBL" id="BX842656">
    <property type="protein sequence ID" value="CAE81193.1"/>
    <property type="molecule type" value="Genomic_DNA"/>
</dbReference>
<dbReference type="KEGG" id="bba:Bd3835"/>
<feature type="signal peptide" evidence="1">
    <location>
        <begin position="1"/>
        <end position="21"/>
    </location>
</feature>
<gene>
    <name evidence="2" type="ordered locus">Bd3835</name>
</gene>
<evidence type="ECO:0000313" key="3">
    <source>
        <dbReference type="Proteomes" id="UP000008080"/>
    </source>
</evidence>
<dbReference type="RefSeq" id="WP_011166136.1">
    <property type="nucleotide sequence ID" value="NC_005363.1"/>
</dbReference>
<dbReference type="STRING" id="264462.Bd3835"/>
<accession>Q6MGT6</accession>
<evidence type="ECO:0008006" key="4">
    <source>
        <dbReference type="Google" id="ProtNLM"/>
    </source>
</evidence>
<reference evidence="2 3" key="1">
    <citation type="journal article" date="2004" name="Science">
        <title>A predator unmasked: life cycle of Bdellovibrio bacteriovorus from a genomic perspective.</title>
        <authorList>
            <person name="Rendulic S."/>
            <person name="Jagtap P."/>
            <person name="Rosinus A."/>
            <person name="Eppinger M."/>
            <person name="Baar C."/>
            <person name="Lanz C."/>
            <person name="Keller H."/>
            <person name="Lambert C."/>
            <person name="Evans K.J."/>
            <person name="Goesmann A."/>
            <person name="Meyer F."/>
            <person name="Sockett R.E."/>
            <person name="Schuster S.C."/>
        </authorList>
    </citation>
    <scope>NUCLEOTIDE SEQUENCE [LARGE SCALE GENOMIC DNA]</scope>
    <source>
        <strain evidence="3">ATCC 15356 / DSM 50701 / NCIMB 9529 / HD100</strain>
    </source>
</reference>
<evidence type="ECO:0000313" key="2">
    <source>
        <dbReference type="EMBL" id="CAE81193.1"/>
    </source>
</evidence>
<name>Q6MGT6_BDEBA</name>
<dbReference type="AlphaFoldDB" id="Q6MGT6"/>
<dbReference type="HOGENOM" id="CLU_2258210_0_0_7"/>
<feature type="chain" id="PRO_5004276722" description="Secreted protein" evidence="1">
    <location>
        <begin position="22"/>
        <end position="103"/>
    </location>
</feature>
<dbReference type="GeneID" id="93014605"/>
<proteinExistence type="predicted"/>
<keyword evidence="3" id="KW-1185">Reference proteome</keyword>
<dbReference type="Proteomes" id="UP000008080">
    <property type="component" value="Chromosome"/>
</dbReference>
<evidence type="ECO:0000256" key="1">
    <source>
        <dbReference type="SAM" id="SignalP"/>
    </source>
</evidence>
<sequence>MNKLMMLSAALMLTLASTGQAATNFPDLKTCEEAVFYVKSLGDCKITEAEKNKYTLPDLPDSKMPEGLEQVLKMLALAECEGATAGAQRECIQLCKDVSVCAK</sequence>
<keyword evidence="1" id="KW-0732">Signal</keyword>
<protein>
    <recommendedName>
        <fullName evidence="4">Secreted protein</fullName>
    </recommendedName>
</protein>
<organism evidence="2 3">
    <name type="scientific">Bdellovibrio bacteriovorus (strain ATCC 15356 / DSM 50701 / NCIMB 9529 / HD100)</name>
    <dbReference type="NCBI Taxonomy" id="264462"/>
    <lineage>
        <taxon>Bacteria</taxon>
        <taxon>Pseudomonadati</taxon>
        <taxon>Bdellovibrionota</taxon>
        <taxon>Bdellovibrionia</taxon>
        <taxon>Bdellovibrionales</taxon>
        <taxon>Pseudobdellovibrionaceae</taxon>
        <taxon>Bdellovibrio</taxon>
    </lineage>
</organism>